<sequence length="164" mass="19721">MRKLKIELKVAEIDDGNISHKEEMVREIDVFEEDWIRYYESMKEDNDIMKKLDMVYGMIDRDEEFKKRHGNVTLCYGCQMPINKNEEKERFEERGESFIGNCWECFEHEKLSLENIEYEESELSEQSEQEDENSNGEESSNKRKRKSENKEKGGNKKKIRTEEL</sequence>
<feature type="compositionally biased region" description="Acidic residues" evidence="1">
    <location>
        <begin position="117"/>
        <end position="135"/>
    </location>
</feature>
<reference evidence="2 3" key="1">
    <citation type="submission" date="2015-10" db="EMBL/GenBank/DDBJ databases">
        <title>Genome analyses suggest a sexual origin of heterokaryosis in a supposedly ancient asexual fungus.</title>
        <authorList>
            <person name="Ropars J."/>
            <person name="Sedzielewska K."/>
            <person name="Noel J."/>
            <person name="Charron P."/>
            <person name="Farinelli L."/>
            <person name="Marton T."/>
            <person name="Kruger M."/>
            <person name="Pelin A."/>
            <person name="Brachmann A."/>
            <person name="Corradi N."/>
        </authorList>
    </citation>
    <scope>NUCLEOTIDE SEQUENCE [LARGE SCALE GENOMIC DNA]</scope>
    <source>
        <strain evidence="2 3">A4</strain>
    </source>
</reference>
<accession>A0A2I1HUM6</accession>
<feature type="region of interest" description="Disordered" evidence="1">
    <location>
        <begin position="117"/>
        <end position="164"/>
    </location>
</feature>
<dbReference type="Proteomes" id="UP000234323">
    <property type="component" value="Unassembled WGS sequence"/>
</dbReference>
<comment type="caution">
    <text evidence="2">The sequence shown here is derived from an EMBL/GenBank/DDBJ whole genome shotgun (WGS) entry which is preliminary data.</text>
</comment>
<keyword evidence="3" id="KW-1185">Reference proteome</keyword>
<protein>
    <submittedName>
        <fullName evidence="2">Uncharacterized protein</fullName>
    </submittedName>
</protein>
<proteinExistence type="predicted"/>
<dbReference type="EMBL" id="LLXI01007459">
    <property type="protein sequence ID" value="PKY62594.1"/>
    <property type="molecule type" value="Genomic_DNA"/>
</dbReference>
<dbReference type="AlphaFoldDB" id="A0A2I1HUM6"/>
<organism evidence="2 3">
    <name type="scientific">Rhizophagus irregularis</name>
    <dbReference type="NCBI Taxonomy" id="588596"/>
    <lineage>
        <taxon>Eukaryota</taxon>
        <taxon>Fungi</taxon>
        <taxon>Fungi incertae sedis</taxon>
        <taxon>Mucoromycota</taxon>
        <taxon>Glomeromycotina</taxon>
        <taxon>Glomeromycetes</taxon>
        <taxon>Glomerales</taxon>
        <taxon>Glomeraceae</taxon>
        <taxon>Rhizophagus</taxon>
    </lineage>
</organism>
<name>A0A2I1HUM6_9GLOM</name>
<gene>
    <name evidence="2" type="ORF">RhiirA4_489311</name>
</gene>
<evidence type="ECO:0000313" key="3">
    <source>
        <dbReference type="Proteomes" id="UP000234323"/>
    </source>
</evidence>
<evidence type="ECO:0000256" key="1">
    <source>
        <dbReference type="SAM" id="MobiDB-lite"/>
    </source>
</evidence>
<feature type="non-terminal residue" evidence="2">
    <location>
        <position position="164"/>
    </location>
</feature>
<evidence type="ECO:0000313" key="2">
    <source>
        <dbReference type="EMBL" id="PKY62594.1"/>
    </source>
</evidence>
<feature type="compositionally biased region" description="Basic and acidic residues" evidence="1">
    <location>
        <begin position="148"/>
        <end position="164"/>
    </location>
</feature>